<protein>
    <submittedName>
        <fullName evidence="1">Uncharacterized protein</fullName>
    </submittedName>
</protein>
<gene>
    <name evidence="1" type="ORF">TNCV_1315351</name>
</gene>
<evidence type="ECO:0000313" key="1">
    <source>
        <dbReference type="EMBL" id="GFY14481.1"/>
    </source>
</evidence>
<organism evidence="1 2">
    <name type="scientific">Trichonephila clavipes</name>
    <name type="common">Golden silk orbweaver</name>
    <name type="synonym">Nephila clavipes</name>
    <dbReference type="NCBI Taxonomy" id="2585209"/>
    <lineage>
        <taxon>Eukaryota</taxon>
        <taxon>Metazoa</taxon>
        <taxon>Ecdysozoa</taxon>
        <taxon>Arthropoda</taxon>
        <taxon>Chelicerata</taxon>
        <taxon>Arachnida</taxon>
        <taxon>Araneae</taxon>
        <taxon>Araneomorphae</taxon>
        <taxon>Entelegynae</taxon>
        <taxon>Araneoidea</taxon>
        <taxon>Nephilidae</taxon>
        <taxon>Trichonephila</taxon>
    </lineage>
</organism>
<accession>A0A8X6SU56</accession>
<dbReference type="EMBL" id="BMAU01021329">
    <property type="protein sequence ID" value="GFY14481.1"/>
    <property type="molecule type" value="Genomic_DNA"/>
</dbReference>
<name>A0A8X6SU56_TRICX</name>
<sequence>MNRLGAGKDPEGPELANIAKMFVKLVANLVPNYDAKLDPLPKSRQVSIESPRSHTRRHCLCEYYNFNHYFKVSIHHNVQSVYPSQRGLPRDLFPMGLAKKISSCSNDLHSFQTDDQLI</sequence>
<evidence type="ECO:0000313" key="2">
    <source>
        <dbReference type="Proteomes" id="UP000887159"/>
    </source>
</evidence>
<dbReference type="Proteomes" id="UP000887159">
    <property type="component" value="Unassembled WGS sequence"/>
</dbReference>
<reference evidence="1" key="1">
    <citation type="submission" date="2020-08" db="EMBL/GenBank/DDBJ databases">
        <title>Multicomponent nature underlies the extraordinary mechanical properties of spider dragline silk.</title>
        <authorList>
            <person name="Kono N."/>
            <person name="Nakamura H."/>
            <person name="Mori M."/>
            <person name="Yoshida Y."/>
            <person name="Ohtoshi R."/>
            <person name="Malay A.D."/>
            <person name="Moran D.A.P."/>
            <person name="Tomita M."/>
            <person name="Numata K."/>
            <person name="Arakawa K."/>
        </authorList>
    </citation>
    <scope>NUCLEOTIDE SEQUENCE</scope>
</reference>
<comment type="caution">
    <text evidence="1">The sequence shown here is derived from an EMBL/GenBank/DDBJ whole genome shotgun (WGS) entry which is preliminary data.</text>
</comment>
<proteinExistence type="predicted"/>
<keyword evidence="2" id="KW-1185">Reference proteome</keyword>
<dbReference type="AlphaFoldDB" id="A0A8X6SU56"/>